<sequence length="128" mass="13771" precursor="true">MGSISENMIVRCIAKGIALLTVCVPIVGPPGFAFADTVAPNHLSSVESWPDNACGGFFSWHVINASKDFPIRATVAVQRTKGGEQFNDRYVYNLAPSESSFVSCRRITATDGPAFYDVIAWLVGAEKA</sequence>
<dbReference type="RefSeq" id="WP_141659264.1">
    <property type="nucleotide sequence ID" value="NZ_CTEC01000002.1"/>
</dbReference>
<dbReference type="OrthoDB" id="4732845at2"/>
<evidence type="ECO:0000313" key="1">
    <source>
        <dbReference type="EMBL" id="CQD18987.1"/>
    </source>
</evidence>
<reference evidence="2" key="1">
    <citation type="submission" date="2015-03" db="EMBL/GenBank/DDBJ databases">
        <authorList>
            <person name="Urmite Genomes"/>
        </authorList>
    </citation>
    <scope>NUCLEOTIDE SEQUENCE [LARGE SCALE GENOMIC DNA]</scope>
    <source>
        <strain evidence="2">CSUR P1344</strain>
    </source>
</reference>
<dbReference type="EMBL" id="CTEC01000002">
    <property type="protein sequence ID" value="CQD18987.1"/>
    <property type="molecule type" value="Genomic_DNA"/>
</dbReference>
<organism evidence="1 2">
    <name type="scientific">Mycobacterium europaeum</name>
    <dbReference type="NCBI Taxonomy" id="761804"/>
    <lineage>
        <taxon>Bacteria</taxon>
        <taxon>Bacillati</taxon>
        <taxon>Actinomycetota</taxon>
        <taxon>Actinomycetes</taxon>
        <taxon>Mycobacteriales</taxon>
        <taxon>Mycobacteriaceae</taxon>
        <taxon>Mycobacterium</taxon>
        <taxon>Mycobacterium simiae complex</taxon>
    </lineage>
</organism>
<accession>A0A0U1DNY5</accession>
<dbReference type="AlphaFoldDB" id="A0A0U1DNY5"/>
<protein>
    <submittedName>
        <fullName evidence="1">Uncharacterized protein</fullName>
    </submittedName>
</protein>
<proteinExistence type="predicted"/>
<name>A0A0U1DNY5_9MYCO</name>
<gene>
    <name evidence="1" type="ORF">BN000_04375</name>
</gene>
<dbReference type="Proteomes" id="UP000199601">
    <property type="component" value="Unassembled WGS sequence"/>
</dbReference>
<evidence type="ECO:0000313" key="2">
    <source>
        <dbReference type="Proteomes" id="UP000199601"/>
    </source>
</evidence>
<keyword evidence="2" id="KW-1185">Reference proteome</keyword>